<gene>
    <name evidence="1" type="ORF">HYG79_09130</name>
</gene>
<dbReference type="AlphaFoldDB" id="A0A7H9APU6"/>
<evidence type="ECO:0000313" key="1">
    <source>
        <dbReference type="EMBL" id="QLG45501.1"/>
    </source>
</evidence>
<proteinExistence type="predicted"/>
<reference evidence="1 2" key="1">
    <citation type="journal article" date="2006" name="Int. J. Syst. Evol. Microbiol.">
        <title>Costertonia aggregata gen. nov., sp. nov., a mesophilic marine bacterium of the family Flavobacteriaceae, isolated from a mature biofilm.</title>
        <authorList>
            <person name="Kwon K.K."/>
            <person name="Lee Y.K."/>
            <person name="Lee H.K."/>
        </authorList>
    </citation>
    <scope>NUCLEOTIDE SEQUENCE [LARGE SCALE GENOMIC DNA]</scope>
    <source>
        <strain evidence="1 2">KCCM 42265</strain>
    </source>
</reference>
<keyword evidence="2" id="KW-1185">Reference proteome</keyword>
<dbReference type="RefSeq" id="WP_179241789.1">
    <property type="nucleotide sequence ID" value="NZ_CP058595.1"/>
</dbReference>
<dbReference type="Proteomes" id="UP000509302">
    <property type="component" value="Chromosome"/>
</dbReference>
<sequence length="99" mass="11468">MKLSFIFILSLVLTMTVVAPAIIQLMKSGNDTFIITDFNEEKDSTKEKKELSEKNHFINNYSNIIVPAATTLYRHSAQYVENYRRFDIEIFLPPPKHMG</sequence>
<accession>A0A7H9APU6</accession>
<evidence type="ECO:0000313" key="2">
    <source>
        <dbReference type="Proteomes" id="UP000509302"/>
    </source>
</evidence>
<protein>
    <submittedName>
        <fullName evidence="1">Uncharacterized protein</fullName>
    </submittedName>
</protein>
<dbReference type="EMBL" id="CP058595">
    <property type="protein sequence ID" value="QLG45501.1"/>
    <property type="molecule type" value="Genomic_DNA"/>
</dbReference>
<organism evidence="1 2">
    <name type="scientific">Costertonia aggregata</name>
    <dbReference type="NCBI Taxonomy" id="343403"/>
    <lineage>
        <taxon>Bacteria</taxon>
        <taxon>Pseudomonadati</taxon>
        <taxon>Bacteroidota</taxon>
        <taxon>Flavobacteriia</taxon>
        <taxon>Flavobacteriales</taxon>
        <taxon>Flavobacteriaceae</taxon>
        <taxon>Costertonia</taxon>
    </lineage>
</organism>
<name>A0A7H9APU6_9FLAO</name>
<dbReference type="KEGG" id="cagg:HYG79_09130"/>